<gene>
    <name evidence="2" type="ORF">HKI87_12g71210</name>
</gene>
<organism evidence="2 3">
    <name type="scientific">Chloropicon roscoffensis</name>
    <dbReference type="NCBI Taxonomy" id="1461544"/>
    <lineage>
        <taxon>Eukaryota</taxon>
        <taxon>Viridiplantae</taxon>
        <taxon>Chlorophyta</taxon>
        <taxon>Chloropicophyceae</taxon>
        <taxon>Chloropicales</taxon>
        <taxon>Chloropicaceae</taxon>
        <taxon>Chloropicon</taxon>
    </lineage>
</organism>
<dbReference type="EMBL" id="CP151512">
    <property type="protein sequence ID" value="WZN65561.1"/>
    <property type="molecule type" value="Genomic_DNA"/>
</dbReference>
<dbReference type="AlphaFoldDB" id="A0AAX4PHM6"/>
<protein>
    <submittedName>
        <fullName evidence="2">Uncharacterized protein</fullName>
    </submittedName>
</protein>
<evidence type="ECO:0000313" key="2">
    <source>
        <dbReference type="EMBL" id="WZN65561.1"/>
    </source>
</evidence>
<evidence type="ECO:0000256" key="1">
    <source>
        <dbReference type="SAM" id="Phobius"/>
    </source>
</evidence>
<feature type="transmembrane region" description="Helical" evidence="1">
    <location>
        <begin position="20"/>
        <end position="39"/>
    </location>
</feature>
<dbReference type="Proteomes" id="UP001472866">
    <property type="component" value="Chromosome 12"/>
</dbReference>
<proteinExistence type="predicted"/>
<keyword evidence="1" id="KW-0472">Membrane</keyword>
<keyword evidence="1" id="KW-1133">Transmembrane helix</keyword>
<evidence type="ECO:0000313" key="3">
    <source>
        <dbReference type="Proteomes" id="UP001472866"/>
    </source>
</evidence>
<keyword evidence="3" id="KW-1185">Reference proteome</keyword>
<name>A0AAX4PHM6_9CHLO</name>
<reference evidence="2 3" key="1">
    <citation type="submission" date="2024-03" db="EMBL/GenBank/DDBJ databases">
        <title>Complete genome sequence of the green alga Chloropicon roscoffensis RCC1871.</title>
        <authorList>
            <person name="Lemieux C."/>
            <person name="Pombert J.-F."/>
            <person name="Otis C."/>
            <person name="Turmel M."/>
        </authorList>
    </citation>
    <scope>NUCLEOTIDE SEQUENCE [LARGE SCALE GENOMIC DNA]</scope>
    <source>
        <strain evidence="2 3">RCC1871</strain>
    </source>
</reference>
<accession>A0AAX4PHM6</accession>
<sequence length="329" mass="36064">MADQGVLSALAHLLFEGGALAMVVKAIVTLTALVGLSFAKEAYEEARARRKWESEKRERVSRLPNAPFASIISEQEREVSQRAMAVAMAAWKQKWQYFTWDDTFKSEAGESLKECLDKYGCGAYVNRADDLVACYLHLSADKTAECSWLLGTKHLNNSQEDSGIHSAFPNARKIPANEGLGRVVLEVLAKTEFRITDKSEGVLRDVTAAASKQREAAQQAAAMPAEMRARLAGLAQLAQRKAAAEQRGEATVPDHHGDCCGGGPKECSTGNPRCQTVCIHLKEPKLGHTKDNIVLVCCFVNRIFNTEGREKAVEVIRAQQQQQPQPAQA</sequence>
<keyword evidence="1" id="KW-0812">Transmembrane</keyword>